<keyword evidence="2" id="KW-1003">Cell membrane</keyword>
<dbReference type="PIRSF" id="PIRSF035875">
    <property type="entry name" value="RNase_BN"/>
    <property type="match status" value="1"/>
</dbReference>
<reference evidence="7 8" key="1">
    <citation type="submission" date="2018-10" db="EMBL/GenBank/DDBJ databases">
        <title>Genomic Encyclopedia of Archaeal and Bacterial Type Strains, Phase II (KMG-II): from individual species to whole genera.</title>
        <authorList>
            <person name="Goeker M."/>
        </authorList>
    </citation>
    <scope>NUCLEOTIDE SEQUENCE [LARGE SCALE GENOMIC DNA]</scope>
    <source>
        <strain evidence="7 8">DSM 235</strain>
    </source>
</reference>
<proteinExistence type="predicted"/>
<feature type="transmembrane region" description="Helical" evidence="6">
    <location>
        <begin position="254"/>
        <end position="281"/>
    </location>
</feature>
<evidence type="ECO:0000256" key="3">
    <source>
        <dbReference type="ARBA" id="ARBA00022692"/>
    </source>
</evidence>
<evidence type="ECO:0000256" key="4">
    <source>
        <dbReference type="ARBA" id="ARBA00022989"/>
    </source>
</evidence>
<evidence type="ECO:0000256" key="1">
    <source>
        <dbReference type="ARBA" id="ARBA00004651"/>
    </source>
</evidence>
<accession>A0A495VAR5</accession>
<feature type="transmembrane region" description="Helical" evidence="6">
    <location>
        <begin position="102"/>
        <end position="125"/>
    </location>
</feature>
<dbReference type="InterPro" id="IPR017039">
    <property type="entry name" value="Virul_fac_BrkB"/>
</dbReference>
<dbReference type="Proteomes" id="UP000274556">
    <property type="component" value="Unassembled WGS sequence"/>
</dbReference>
<evidence type="ECO:0000256" key="5">
    <source>
        <dbReference type="ARBA" id="ARBA00023136"/>
    </source>
</evidence>
<dbReference type="NCBIfam" id="TIGR00765">
    <property type="entry name" value="yihY_not_rbn"/>
    <property type="match status" value="1"/>
</dbReference>
<dbReference type="AlphaFoldDB" id="A0A495VAR5"/>
<feature type="transmembrane region" description="Helical" evidence="6">
    <location>
        <begin position="189"/>
        <end position="211"/>
    </location>
</feature>
<dbReference type="Pfam" id="PF03631">
    <property type="entry name" value="Virul_fac_BrkB"/>
    <property type="match status" value="1"/>
</dbReference>
<comment type="subcellular location">
    <subcellularLocation>
        <location evidence="1">Cell membrane</location>
        <topology evidence="1">Multi-pass membrane protein</topology>
    </subcellularLocation>
</comment>
<dbReference type="EMBL" id="RBXL01000001">
    <property type="protein sequence ID" value="RKT45830.1"/>
    <property type="molecule type" value="Genomic_DNA"/>
</dbReference>
<gene>
    <name evidence="7" type="ORF">BDD21_3311</name>
</gene>
<evidence type="ECO:0000256" key="2">
    <source>
        <dbReference type="ARBA" id="ARBA00022475"/>
    </source>
</evidence>
<keyword evidence="4 6" id="KW-1133">Transmembrane helix</keyword>
<evidence type="ECO:0000313" key="8">
    <source>
        <dbReference type="Proteomes" id="UP000274556"/>
    </source>
</evidence>
<sequence>MAMTQDPKPVAPRSIEGFQLALDAGKLWLEHNAFSHAGALAFFTLFSLAPTVVIVAAVLGLVLGESAAQGEIAARLQDAIGVGAAQAIEHAVLMSRVETTGLMPTLLGIGAVVVGATTVFTQLRFSLNTIWGVRPNPESSGLLRMAMTRILALFVVLLIGLALLLYSVISTALSAIAPYLDLSLPGLELLWIGGQSAIALLIATAFIATLFKVLPDVILSWRDVMIGAIVTALMFAIGRYGMTLFLAHTAKVTTFGAAASLVVVLFWVYFSALIFLLGAAFTRIHLHARGKPVVPRKSAVRVTQEFVRQSP</sequence>
<feature type="transmembrane region" description="Helical" evidence="6">
    <location>
        <begin position="39"/>
        <end position="63"/>
    </location>
</feature>
<keyword evidence="3 6" id="KW-0812">Transmembrane</keyword>
<feature type="transmembrane region" description="Helical" evidence="6">
    <location>
        <begin position="146"/>
        <end position="169"/>
    </location>
</feature>
<dbReference type="GO" id="GO:0005886">
    <property type="term" value="C:plasma membrane"/>
    <property type="evidence" value="ECO:0007669"/>
    <property type="project" value="UniProtKB-SubCell"/>
</dbReference>
<feature type="transmembrane region" description="Helical" evidence="6">
    <location>
        <begin position="223"/>
        <end position="242"/>
    </location>
</feature>
<protein>
    <submittedName>
        <fullName evidence="7">Membrane protein</fullName>
    </submittedName>
</protein>
<keyword evidence="5 6" id="KW-0472">Membrane</keyword>
<evidence type="ECO:0000256" key="6">
    <source>
        <dbReference type="SAM" id="Phobius"/>
    </source>
</evidence>
<dbReference type="PANTHER" id="PTHR30213">
    <property type="entry name" value="INNER MEMBRANE PROTEIN YHJD"/>
    <property type="match status" value="1"/>
</dbReference>
<organism evidence="7 8">
    <name type="scientific">Thiocapsa rosea</name>
    <dbReference type="NCBI Taxonomy" id="69360"/>
    <lineage>
        <taxon>Bacteria</taxon>
        <taxon>Pseudomonadati</taxon>
        <taxon>Pseudomonadota</taxon>
        <taxon>Gammaproteobacteria</taxon>
        <taxon>Chromatiales</taxon>
        <taxon>Chromatiaceae</taxon>
        <taxon>Thiocapsa</taxon>
    </lineage>
</organism>
<name>A0A495VAR5_9GAMM</name>
<keyword evidence="8" id="KW-1185">Reference proteome</keyword>
<comment type="caution">
    <text evidence="7">The sequence shown here is derived from an EMBL/GenBank/DDBJ whole genome shotgun (WGS) entry which is preliminary data.</text>
</comment>
<evidence type="ECO:0000313" key="7">
    <source>
        <dbReference type="EMBL" id="RKT45830.1"/>
    </source>
</evidence>
<dbReference type="OrthoDB" id="9797028at2"/>
<dbReference type="PANTHER" id="PTHR30213:SF1">
    <property type="entry name" value="INNER MEMBRANE PROTEIN YHJD"/>
    <property type="match status" value="1"/>
</dbReference>